<evidence type="ECO:0000313" key="2">
    <source>
        <dbReference type="Proteomes" id="UP000034846"/>
    </source>
</evidence>
<evidence type="ECO:0000313" key="1">
    <source>
        <dbReference type="EMBL" id="KKW29718.1"/>
    </source>
</evidence>
<protein>
    <submittedName>
        <fullName evidence="1">Uncharacterized protein</fullName>
    </submittedName>
</protein>
<proteinExistence type="predicted"/>
<reference evidence="1 2" key="1">
    <citation type="journal article" date="2015" name="Nature">
        <title>rRNA introns, odd ribosomes, and small enigmatic genomes across a large radiation of phyla.</title>
        <authorList>
            <person name="Brown C.T."/>
            <person name="Hug L.A."/>
            <person name="Thomas B.C."/>
            <person name="Sharon I."/>
            <person name="Castelle C.J."/>
            <person name="Singh A."/>
            <person name="Wilkins M.J."/>
            <person name="Williams K.H."/>
            <person name="Banfield J.F."/>
        </authorList>
    </citation>
    <scope>NUCLEOTIDE SEQUENCE [LARGE SCALE GENOMIC DNA]</scope>
</reference>
<comment type="caution">
    <text evidence="1">The sequence shown here is derived from an EMBL/GenBank/DDBJ whole genome shotgun (WGS) entry which is preliminary data.</text>
</comment>
<gene>
    <name evidence="1" type="ORF">UY72_C0035G0018</name>
</gene>
<dbReference type="EMBL" id="LCRD01000035">
    <property type="protein sequence ID" value="KKW29718.1"/>
    <property type="molecule type" value="Genomic_DNA"/>
</dbReference>
<organism evidence="1 2">
    <name type="scientific">Candidatus Uhrbacteria bacterium GW2011_GWD2_52_7</name>
    <dbReference type="NCBI Taxonomy" id="1618989"/>
    <lineage>
        <taxon>Bacteria</taxon>
        <taxon>Candidatus Uhriibacteriota</taxon>
    </lineage>
</organism>
<dbReference type="Proteomes" id="UP000034846">
    <property type="component" value="Unassembled WGS sequence"/>
</dbReference>
<name>A0A0G1XEN6_9BACT</name>
<dbReference type="AlphaFoldDB" id="A0A0G1XEN6"/>
<sequence length="147" mass="16668">MKQTLVITASIDVALVLAAYAACFHYTPVGQVGIMRNVVNGKVMLDHSGMNFSPPWVFVAKLPTTPVRVCLSSASRAYNCKLAQFEPSAHQELVATEGFRYYWWDNRLSFNWGYDVEYRGADDLIRGYAFSVKQYAFVHVLNDYLPE</sequence>
<accession>A0A0G1XEN6</accession>